<feature type="region of interest" description="Disordered" evidence="1">
    <location>
        <begin position="1"/>
        <end position="40"/>
    </location>
</feature>
<reference evidence="2 3" key="1">
    <citation type="journal article" date="2014" name="Agronomy (Basel)">
        <title>A Draft Genome Sequence for Ensete ventricosum, the Drought-Tolerant Tree Against Hunger.</title>
        <authorList>
            <person name="Harrison J."/>
            <person name="Moore K.A."/>
            <person name="Paszkiewicz K."/>
            <person name="Jones T."/>
            <person name="Grant M."/>
            <person name="Ambacheew D."/>
            <person name="Muzemil S."/>
            <person name="Studholme D.J."/>
        </authorList>
    </citation>
    <scope>NUCLEOTIDE SEQUENCE [LARGE SCALE GENOMIC DNA]</scope>
</reference>
<gene>
    <name evidence="2" type="ORF">B296_00043912</name>
</gene>
<organism evidence="2 3">
    <name type="scientific">Ensete ventricosum</name>
    <name type="common">Abyssinian banana</name>
    <name type="synonym">Musa ensete</name>
    <dbReference type="NCBI Taxonomy" id="4639"/>
    <lineage>
        <taxon>Eukaryota</taxon>
        <taxon>Viridiplantae</taxon>
        <taxon>Streptophyta</taxon>
        <taxon>Embryophyta</taxon>
        <taxon>Tracheophyta</taxon>
        <taxon>Spermatophyta</taxon>
        <taxon>Magnoliopsida</taxon>
        <taxon>Liliopsida</taxon>
        <taxon>Zingiberales</taxon>
        <taxon>Musaceae</taxon>
        <taxon>Ensete</taxon>
    </lineage>
</organism>
<dbReference type="Proteomes" id="UP000287651">
    <property type="component" value="Unassembled WGS sequence"/>
</dbReference>
<comment type="caution">
    <text evidence="2">The sequence shown here is derived from an EMBL/GenBank/DDBJ whole genome shotgun (WGS) entry which is preliminary data.</text>
</comment>
<evidence type="ECO:0000313" key="2">
    <source>
        <dbReference type="EMBL" id="RRT45430.1"/>
    </source>
</evidence>
<protein>
    <submittedName>
        <fullName evidence="2">Uncharacterized protein</fullName>
    </submittedName>
</protein>
<evidence type="ECO:0000256" key="1">
    <source>
        <dbReference type="SAM" id="MobiDB-lite"/>
    </source>
</evidence>
<evidence type="ECO:0000313" key="3">
    <source>
        <dbReference type="Proteomes" id="UP000287651"/>
    </source>
</evidence>
<proteinExistence type="predicted"/>
<dbReference type="EMBL" id="AMZH03015834">
    <property type="protein sequence ID" value="RRT45430.1"/>
    <property type="molecule type" value="Genomic_DNA"/>
</dbReference>
<name>A0A426Y1C3_ENSVE</name>
<dbReference type="AlphaFoldDB" id="A0A426Y1C3"/>
<accession>A0A426Y1C3</accession>
<sequence>MSPRSFSPRGEKKSPASDSSHVGDESQGDPQATDRAGKLVKSEQCTRWYRPVAGGPHTGQLADRYGALLLGKANLEHAYSTLVAPQLAKPLPPCLKTCIRIKLP</sequence>